<sequence>MKSFTAIVLALFSVASVHGFSVTSSFSGSSVGVQSSNANGMTMEYIPSGMSKEQYRKLKEKEQNAKKGKNLGKVGITTFQSRSFADWQKSGGKNLFPVDPKKAKNAKDIPYMQRPGGKPDDSDLKPKSPLGNLFSFGKKKEEPVVEEEAPKTNWWTLN</sequence>
<feature type="compositionally biased region" description="Basic and acidic residues" evidence="1">
    <location>
        <begin position="117"/>
        <end position="126"/>
    </location>
</feature>
<keyword evidence="2" id="KW-0732">Signal</keyword>
<reference evidence="3" key="1">
    <citation type="submission" date="2021-01" db="EMBL/GenBank/DDBJ databases">
        <authorList>
            <person name="Corre E."/>
            <person name="Pelletier E."/>
            <person name="Niang G."/>
            <person name="Scheremetjew M."/>
            <person name="Finn R."/>
            <person name="Kale V."/>
            <person name="Holt S."/>
            <person name="Cochrane G."/>
            <person name="Meng A."/>
            <person name="Brown T."/>
            <person name="Cohen L."/>
        </authorList>
    </citation>
    <scope>NUCLEOTIDE SEQUENCE</scope>
    <source>
        <strain evidence="3">CCMP127</strain>
    </source>
</reference>
<dbReference type="AlphaFoldDB" id="A0A7S3L6A0"/>
<feature type="signal peptide" evidence="2">
    <location>
        <begin position="1"/>
        <end position="19"/>
    </location>
</feature>
<proteinExistence type="predicted"/>
<feature type="region of interest" description="Disordered" evidence="1">
    <location>
        <begin position="88"/>
        <end position="158"/>
    </location>
</feature>
<protein>
    <recommendedName>
        <fullName evidence="4">RxLR effector protein</fullName>
    </recommendedName>
</protein>
<dbReference type="EMBL" id="HBIM01009457">
    <property type="protein sequence ID" value="CAE0410550.1"/>
    <property type="molecule type" value="Transcribed_RNA"/>
</dbReference>
<accession>A0A7S3L6A0</accession>
<name>A0A7S3L6A0_9STRA</name>
<gene>
    <name evidence="3" type="ORF">ACOF00016_LOCUS8001</name>
</gene>
<evidence type="ECO:0000256" key="2">
    <source>
        <dbReference type="SAM" id="SignalP"/>
    </source>
</evidence>
<feature type="chain" id="PRO_5031260192" description="RxLR effector protein" evidence="2">
    <location>
        <begin position="20"/>
        <end position="158"/>
    </location>
</feature>
<evidence type="ECO:0000256" key="1">
    <source>
        <dbReference type="SAM" id="MobiDB-lite"/>
    </source>
</evidence>
<organism evidence="3">
    <name type="scientific">Amphora coffeiformis</name>
    <dbReference type="NCBI Taxonomy" id="265554"/>
    <lineage>
        <taxon>Eukaryota</taxon>
        <taxon>Sar</taxon>
        <taxon>Stramenopiles</taxon>
        <taxon>Ochrophyta</taxon>
        <taxon>Bacillariophyta</taxon>
        <taxon>Bacillariophyceae</taxon>
        <taxon>Bacillariophycidae</taxon>
        <taxon>Thalassiophysales</taxon>
        <taxon>Catenulaceae</taxon>
        <taxon>Amphora</taxon>
    </lineage>
</organism>
<evidence type="ECO:0000313" key="3">
    <source>
        <dbReference type="EMBL" id="CAE0410550.1"/>
    </source>
</evidence>
<evidence type="ECO:0008006" key="4">
    <source>
        <dbReference type="Google" id="ProtNLM"/>
    </source>
</evidence>